<dbReference type="PROSITE" id="PS50119">
    <property type="entry name" value="ZF_BBOX"/>
    <property type="match status" value="1"/>
</dbReference>
<dbReference type="InterPro" id="IPR003877">
    <property type="entry name" value="SPRY_dom"/>
</dbReference>
<dbReference type="GO" id="GO:0008270">
    <property type="term" value="F:zinc ion binding"/>
    <property type="evidence" value="ECO:0007669"/>
    <property type="project" value="UniProtKB-KW"/>
</dbReference>
<reference evidence="26" key="1">
    <citation type="submission" date="2025-08" db="UniProtKB">
        <authorList>
            <consortium name="Ensembl"/>
        </authorList>
    </citation>
    <scope>IDENTIFICATION</scope>
</reference>
<dbReference type="SUPFAM" id="SSF49899">
    <property type="entry name" value="Concanavalin A-like lectins/glucanases"/>
    <property type="match status" value="1"/>
</dbReference>
<dbReference type="Pfam" id="PF00233">
    <property type="entry name" value="PDEase_I"/>
    <property type="match status" value="1"/>
</dbReference>
<dbReference type="Ensembl" id="ENSNMLT00000049435.1">
    <property type="protein sequence ID" value="ENSNMLP00000044531.1"/>
    <property type="gene ID" value="ENSNMLG00000024831.1"/>
</dbReference>
<evidence type="ECO:0000259" key="24">
    <source>
        <dbReference type="PROSITE" id="PS50188"/>
    </source>
</evidence>
<dbReference type="InterPro" id="IPR058030">
    <property type="entry name" value="TRIM8/14/16/25/29/45/65_CC"/>
</dbReference>
<evidence type="ECO:0000256" key="10">
    <source>
        <dbReference type="ARBA" id="ARBA00022833"/>
    </source>
</evidence>
<comment type="cofactor">
    <cofactor evidence="20">
        <name>a divalent metal cation</name>
        <dbReference type="ChEBI" id="CHEBI:60240"/>
    </cofactor>
    <text evidence="20">Binds 2 divalent metal cations per subunit. Site 1 may preferentially bind zinc ions, while site 2 has a preference for magnesium and/or manganese ions.</text>
</comment>
<comment type="subcellular location">
    <subcellularLocation>
        <location evidence="1">Membrane</location>
        <topology evidence="1">Lipid-anchor</topology>
    </subcellularLocation>
</comment>
<evidence type="ECO:0000256" key="15">
    <source>
        <dbReference type="ARBA" id="ARBA00023305"/>
    </source>
</evidence>
<dbReference type="GO" id="GO:0004842">
    <property type="term" value="F:ubiquitin-protein transferase activity"/>
    <property type="evidence" value="ECO:0007669"/>
    <property type="project" value="InterPro"/>
</dbReference>
<dbReference type="InterPro" id="IPR003613">
    <property type="entry name" value="Ubox_domain"/>
</dbReference>
<dbReference type="PANTHER" id="PTHR25465:SF32">
    <property type="entry name" value="BLOODTHIRSTY-RELATED GENE FAMILY, MEMBER 16 ISOFORM X1-RELATED"/>
    <property type="match status" value="1"/>
</dbReference>
<evidence type="ECO:0000259" key="23">
    <source>
        <dbReference type="PROSITE" id="PS50119"/>
    </source>
</evidence>
<dbReference type="CDD" id="cd13733">
    <property type="entry name" value="SPRY_PRY_C-I_1"/>
    <property type="match status" value="1"/>
</dbReference>
<feature type="domain" description="B30.2/SPRY" evidence="24">
    <location>
        <begin position="1182"/>
        <end position="1370"/>
    </location>
</feature>
<dbReference type="InterPro" id="IPR001841">
    <property type="entry name" value="Znf_RING"/>
</dbReference>
<keyword evidence="6 18" id="KW-0479">Metal-binding</keyword>
<dbReference type="FunFam" id="3.30.450.40:FF:000010">
    <property type="entry name" value="Phosphodiesterase"/>
    <property type="match status" value="1"/>
</dbReference>
<dbReference type="SUPFAM" id="SSF109604">
    <property type="entry name" value="HD-domain/PDEase-like"/>
    <property type="match status" value="1"/>
</dbReference>
<dbReference type="SMART" id="SM00471">
    <property type="entry name" value="HDc"/>
    <property type="match status" value="1"/>
</dbReference>
<dbReference type="SMART" id="SM00336">
    <property type="entry name" value="BBOX"/>
    <property type="match status" value="1"/>
</dbReference>
<dbReference type="Pfam" id="PF00622">
    <property type="entry name" value="SPRY"/>
    <property type="match status" value="1"/>
</dbReference>
<dbReference type="PROSITE" id="PS51845">
    <property type="entry name" value="PDEASE_I_2"/>
    <property type="match status" value="1"/>
</dbReference>
<dbReference type="GO" id="GO:0045087">
    <property type="term" value="P:innate immune response"/>
    <property type="evidence" value="ECO:0007669"/>
    <property type="project" value="UniProtKB-KW"/>
</dbReference>
<dbReference type="Pfam" id="PF13445">
    <property type="entry name" value="zf-RING_UBOX"/>
    <property type="match status" value="1"/>
</dbReference>
<keyword evidence="4" id="KW-0399">Innate immunity</keyword>
<evidence type="ECO:0000256" key="5">
    <source>
        <dbReference type="ARBA" id="ARBA00022606"/>
    </source>
</evidence>
<evidence type="ECO:0000256" key="19">
    <source>
        <dbReference type="PROSITE-ProRule" id="PRU00024"/>
    </source>
</evidence>
<dbReference type="GO" id="GO:0016020">
    <property type="term" value="C:membrane"/>
    <property type="evidence" value="ECO:0007669"/>
    <property type="project" value="UniProtKB-SubCell"/>
</dbReference>
<feature type="binding site" evidence="18">
    <location>
        <position position="599"/>
    </location>
    <ligand>
        <name>Zn(2+)</name>
        <dbReference type="ChEBI" id="CHEBI:29105"/>
        <label>2</label>
    </ligand>
</feature>
<keyword evidence="5" id="KW-0716">Sensory transduction</keyword>
<dbReference type="PANTHER" id="PTHR25465">
    <property type="entry name" value="B-BOX DOMAIN CONTAINING"/>
    <property type="match status" value="1"/>
</dbReference>
<evidence type="ECO:0000256" key="6">
    <source>
        <dbReference type="ARBA" id="ARBA00022723"/>
    </source>
</evidence>
<evidence type="ECO:0000256" key="13">
    <source>
        <dbReference type="ARBA" id="ARBA00023288"/>
    </source>
</evidence>
<evidence type="ECO:0000256" key="12">
    <source>
        <dbReference type="ARBA" id="ARBA00023136"/>
    </source>
</evidence>
<dbReference type="SMART" id="SM00449">
    <property type="entry name" value="SPRY"/>
    <property type="match status" value="1"/>
</dbReference>
<dbReference type="InterPro" id="IPR017907">
    <property type="entry name" value="Znf_RING_CS"/>
</dbReference>
<keyword evidence="3" id="KW-0140">cGMP</keyword>
<name>A0A8C6V1Z8_9GOBI</name>
<dbReference type="Pfam" id="PF00643">
    <property type="entry name" value="zf-B_box"/>
    <property type="match status" value="1"/>
</dbReference>
<evidence type="ECO:0000256" key="11">
    <source>
        <dbReference type="ARBA" id="ARBA00022859"/>
    </source>
</evidence>
<organism evidence="26 27">
    <name type="scientific">Neogobius melanostomus</name>
    <name type="common">round goby</name>
    <dbReference type="NCBI Taxonomy" id="47308"/>
    <lineage>
        <taxon>Eukaryota</taxon>
        <taxon>Metazoa</taxon>
        <taxon>Chordata</taxon>
        <taxon>Craniata</taxon>
        <taxon>Vertebrata</taxon>
        <taxon>Euteleostomi</taxon>
        <taxon>Actinopterygii</taxon>
        <taxon>Neopterygii</taxon>
        <taxon>Teleostei</taxon>
        <taxon>Neoteleostei</taxon>
        <taxon>Acanthomorphata</taxon>
        <taxon>Gobiaria</taxon>
        <taxon>Gobiiformes</taxon>
        <taxon>Gobioidei</taxon>
        <taxon>Gobiidae</taxon>
        <taxon>Benthophilinae</taxon>
        <taxon>Neogobiini</taxon>
        <taxon>Neogobius</taxon>
    </lineage>
</organism>
<evidence type="ECO:0000256" key="18">
    <source>
        <dbReference type="PIRSR" id="PIRSR623088-3"/>
    </source>
</evidence>
<evidence type="ECO:0000256" key="20">
    <source>
        <dbReference type="RuleBase" id="RU363067"/>
    </source>
</evidence>
<evidence type="ECO:0000256" key="4">
    <source>
        <dbReference type="ARBA" id="ARBA00022588"/>
    </source>
</evidence>
<evidence type="ECO:0000256" key="7">
    <source>
        <dbReference type="ARBA" id="ARBA00022737"/>
    </source>
</evidence>
<dbReference type="SMART" id="SM00589">
    <property type="entry name" value="PRY"/>
    <property type="match status" value="1"/>
</dbReference>
<evidence type="ECO:0000256" key="14">
    <source>
        <dbReference type="ARBA" id="ARBA00023289"/>
    </source>
</evidence>
<keyword evidence="7" id="KW-0677">Repeat</keyword>
<feature type="binding site" evidence="17">
    <location>
        <position position="599"/>
    </location>
    <ligand>
        <name>AMP</name>
        <dbReference type="ChEBI" id="CHEBI:456215"/>
    </ligand>
</feature>
<evidence type="ECO:0000259" key="22">
    <source>
        <dbReference type="PROSITE" id="PS50089"/>
    </source>
</evidence>
<feature type="coiled-coil region" evidence="21">
    <location>
        <begin position="798"/>
        <end position="839"/>
    </location>
</feature>
<evidence type="ECO:0000256" key="17">
    <source>
        <dbReference type="PIRSR" id="PIRSR623088-2"/>
    </source>
</evidence>
<keyword evidence="9 20" id="KW-0378">Hydrolase</keyword>
<keyword evidence="11" id="KW-0391">Immunity</keyword>
<dbReference type="FunFam" id="3.30.450.40:FF:000001">
    <property type="entry name" value="Phosphodiesterase"/>
    <property type="match status" value="1"/>
</dbReference>
<keyword evidence="21" id="KW-0175">Coiled coil</keyword>
<dbReference type="SMART" id="SM00065">
    <property type="entry name" value="GAF"/>
    <property type="match status" value="2"/>
</dbReference>
<dbReference type="Gene3D" id="3.30.40.10">
    <property type="entry name" value="Zinc/RING finger domain, C3HC4 (zinc finger)"/>
    <property type="match status" value="1"/>
</dbReference>
<evidence type="ECO:0000313" key="26">
    <source>
        <dbReference type="Ensembl" id="ENSNMLP00000044531.1"/>
    </source>
</evidence>
<feature type="binding site" evidence="18">
    <location>
        <position position="719"/>
    </location>
    <ligand>
        <name>Zn(2+)</name>
        <dbReference type="ChEBI" id="CHEBI:29105"/>
        <label>1</label>
    </ligand>
</feature>
<feature type="binding site" evidence="18">
    <location>
        <position position="598"/>
    </location>
    <ligand>
        <name>Zn(2+)</name>
        <dbReference type="ChEBI" id="CHEBI:29105"/>
        <label>1</label>
    </ligand>
</feature>
<dbReference type="CDD" id="cd00077">
    <property type="entry name" value="HDc"/>
    <property type="match status" value="1"/>
</dbReference>
<sequence>MVDAAAAEQFLDANPQFAKEYYDVNFRPKVISDLLESGRKPVLDTRQYRALSSVEESEIMFDLVRDIQDNLNMEKSVFSLMRHLSFMLRADRMSLFMYRQRNGVAELATRLFNVHKDALFDDCLVPPDSEIVYPLDMGIVGHVATTKKMVNIQDVSQDSHFSSFVDELTEYKTKNMLAVPIMNGKDMVAVMMALNKVDEPQFSKKDEETLNKYLNFANLVLRVFHLSYLHNCETRRGQMLLWSASKVFEELTDIERQFHKALYTVRAFLNCDRYSVGLLDMTKTKEFFDLWPILMGEVPPYEGPKTPDGREVIFYKLIDYILHGKEDIKVIPNPTPDHWALISGLPTYVAETGLICNIMNAAQDETFSFQTEPLDDSGWTIKNVLSMPIVNKKEEIVGVATFYNRKDGKPFDDMDETLMESLTQFLGWSVLNTDTYDRMNKLENRKDIFHDMVMYHVKCRKDEIQNVLNTRERFGKEPCDCEEEELQEILSEVLPNSKKAEIMEFHFYDFHHTPLELVKCGIKMYYELKVVDKFHIPREVLVRFVYSVSKGYRSITYHNWRHGFNVGQTMFTLLMTGDLKRYYTDLECMAMVTAGLLHDIDHRGTNNLYQMKSGNPLAKLHGSSILERHHLEFGKTLLRDESLNIYQNLNRRQHDLVIHLTDIAIIATDLALYFKKRTMFQKIVDQSKTYENWNEWTKYMQLETTRKEIVMAMMMTACDLSAIAKPWEIQSKVALSVAAEFWEQGDLERTVLEQQPIPMMDRNKSADLPKLQCGFIDFVCAFVYKEFSRFHVEITPMLDRLLNNRKEWNALKEEHEGKLAAIEAEKKAKEEAAQSAAAARQGMAGVNCVLSEDQFLCSICLEVFTDPVTTPCGHSFCNICINKHWDNCDHCHCPVCKEEFSSRPKTKTNTFMLEMVSEFKNKPQKEDTERLESEAPGAGDVLCDVCPEPKLKALKSCLFCQTSYCPNHLTPHNTVPRLKKHQLIAPVENLEERICPEHSRPMELFCRDHSQLICVQCFSDHKSHNTVPLKEQCEEEQSELQQKIQERKEKIQELQRSVELSQENADREMKEGVEFFNDLMKLVQETLDQFKQSIEQKHQEIKEKAEELMKEVESEISALEQRRAQMEEIWKSDDHFHFVQTFTSVKPAPEMNDWTEVSVRAPSYEGRVAIAVSELLITKLNPKIKELFEDELEQVKKHAVDVTLDPDTAHPNLDVSQNYKQVQYMNRQTFLPDTPERFSITLYVVGKQKFSSGKFYYEVQVKGKTFWYLGVTTESADRKVGSGVKRTPENGYWRMHRGSNHPYLWSAPVKVGVFVDYEEGLMCFFDAETSALLHSFTDCCFTENILPLFSPCNNNKGNNSAPLILTPVDV</sequence>
<evidence type="ECO:0000256" key="16">
    <source>
        <dbReference type="PIRSR" id="PIRSR623088-1"/>
    </source>
</evidence>
<keyword evidence="13" id="KW-0449">Lipoprotein</keyword>
<feature type="domain" description="PDEase" evidence="25">
    <location>
        <begin position="482"/>
        <end position="815"/>
    </location>
</feature>
<dbReference type="Gene3D" id="4.10.830.40">
    <property type="match status" value="1"/>
</dbReference>
<dbReference type="InterPro" id="IPR003879">
    <property type="entry name" value="Butyrophylin_SPRY"/>
</dbReference>
<dbReference type="PRINTS" id="PR00387">
    <property type="entry name" value="PDIESTERASE1"/>
</dbReference>
<dbReference type="GO" id="GO:0004114">
    <property type="term" value="F:3',5'-cyclic-nucleotide phosphodiesterase activity"/>
    <property type="evidence" value="ECO:0007669"/>
    <property type="project" value="InterPro"/>
</dbReference>
<dbReference type="PROSITE" id="PS50089">
    <property type="entry name" value="ZF_RING_2"/>
    <property type="match status" value="1"/>
</dbReference>
<dbReference type="Gene3D" id="1.10.1300.10">
    <property type="entry name" value="3'5'-cyclic nucleotide phosphodiesterase, catalytic domain"/>
    <property type="match status" value="1"/>
</dbReference>
<dbReference type="Pfam" id="PF13765">
    <property type="entry name" value="PRY"/>
    <property type="match status" value="1"/>
</dbReference>
<feature type="domain" description="RING-type" evidence="22">
    <location>
        <begin position="857"/>
        <end position="897"/>
    </location>
</feature>
<dbReference type="InterPro" id="IPR027370">
    <property type="entry name" value="Znf-RING_euk"/>
</dbReference>
<evidence type="ECO:0000259" key="25">
    <source>
        <dbReference type="PROSITE" id="PS51845"/>
    </source>
</evidence>
<dbReference type="SMART" id="SM00504">
    <property type="entry name" value="Ubox"/>
    <property type="match status" value="1"/>
</dbReference>
<feature type="binding site" evidence="18">
    <location>
        <position position="562"/>
    </location>
    <ligand>
        <name>Zn(2+)</name>
        <dbReference type="ChEBI" id="CHEBI:29105"/>
        <label>1</label>
    </ligand>
</feature>
<dbReference type="InterPro" id="IPR002073">
    <property type="entry name" value="PDEase_catalytic_dom"/>
</dbReference>
<dbReference type="FunFam" id="2.60.120.920:FF:000004">
    <property type="entry name" value="Butyrophilin subfamily 1 member A1"/>
    <property type="match status" value="1"/>
</dbReference>
<feature type="active site" description="Proton donor" evidence="16">
    <location>
        <position position="558"/>
    </location>
</feature>
<dbReference type="Pfam" id="PF25600">
    <property type="entry name" value="TRIM_CC"/>
    <property type="match status" value="1"/>
</dbReference>
<dbReference type="InterPro" id="IPR023174">
    <property type="entry name" value="PDEase_CS"/>
</dbReference>
<keyword evidence="14" id="KW-0636">Prenylation</keyword>
<keyword evidence="15" id="KW-0844">Vision</keyword>
<dbReference type="InterPro" id="IPR023088">
    <property type="entry name" value="PDEase"/>
</dbReference>
<dbReference type="FunFam" id="1.10.1300.10:FF:000005">
    <property type="entry name" value="Phosphodiesterase"/>
    <property type="match status" value="1"/>
</dbReference>
<dbReference type="InterPro" id="IPR043136">
    <property type="entry name" value="B30.2/SPRY_sf"/>
</dbReference>
<keyword evidence="27" id="KW-1185">Reference proteome</keyword>
<evidence type="ECO:0000256" key="8">
    <source>
        <dbReference type="ARBA" id="ARBA00022771"/>
    </source>
</evidence>
<dbReference type="Gene3D" id="3.30.450.40">
    <property type="match status" value="2"/>
</dbReference>
<keyword evidence="8 19" id="KW-0863">Zinc-finger</keyword>
<evidence type="ECO:0000256" key="2">
    <source>
        <dbReference type="ARBA" id="ARBA00007648"/>
    </source>
</evidence>
<dbReference type="SUPFAM" id="SSF57845">
    <property type="entry name" value="B-box zinc-binding domain"/>
    <property type="match status" value="1"/>
</dbReference>
<dbReference type="PROSITE" id="PS00518">
    <property type="entry name" value="ZF_RING_1"/>
    <property type="match status" value="1"/>
</dbReference>
<accession>A0A8C6V1Z8</accession>
<evidence type="ECO:0000256" key="1">
    <source>
        <dbReference type="ARBA" id="ARBA00004635"/>
    </source>
</evidence>
<feature type="binding site" evidence="18">
    <location>
        <position position="599"/>
    </location>
    <ligand>
        <name>Zn(2+)</name>
        <dbReference type="ChEBI" id="CHEBI:29105"/>
        <label>1</label>
    </ligand>
</feature>
<dbReference type="InterPro" id="IPR003018">
    <property type="entry name" value="GAF"/>
</dbReference>
<keyword evidence="10" id="KW-0862">Zinc</keyword>
<feature type="binding site" evidence="17">
    <location>
        <position position="719"/>
    </location>
    <ligand>
        <name>AMP</name>
        <dbReference type="ChEBI" id="CHEBI:456215"/>
    </ligand>
</feature>
<evidence type="ECO:0000256" key="9">
    <source>
        <dbReference type="ARBA" id="ARBA00022801"/>
    </source>
</evidence>
<evidence type="ECO:0000256" key="3">
    <source>
        <dbReference type="ARBA" id="ARBA00022535"/>
    </source>
</evidence>
<protein>
    <recommendedName>
        <fullName evidence="20">Phosphodiesterase</fullName>
        <ecNumber evidence="20">3.1.4.-</ecNumber>
    </recommendedName>
</protein>
<dbReference type="SUPFAM" id="SSF57850">
    <property type="entry name" value="RING/U-box"/>
    <property type="match status" value="1"/>
</dbReference>
<dbReference type="InterPro" id="IPR029016">
    <property type="entry name" value="GAF-like_dom_sf"/>
</dbReference>
<dbReference type="InterPro" id="IPR051051">
    <property type="entry name" value="E3_ubiq-ligase_TRIM/RNF"/>
</dbReference>
<dbReference type="CDD" id="cd19769">
    <property type="entry name" value="Bbox2_TRIM16-like"/>
    <property type="match status" value="1"/>
</dbReference>
<dbReference type="SUPFAM" id="SSF55781">
    <property type="entry name" value="GAF domain-like"/>
    <property type="match status" value="2"/>
</dbReference>
<evidence type="ECO:0000256" key="21">
    <source>
        <dbReference type="SAM" id="Coils"/>
    </source>
</evidence>
<dbReference type="Proteomes" id="UP000694523">
    <property type="component" value="Unplaced"/>
</dbReference>
<feature type="coiled-coil region" evidence="21">
    <location>
        <begin position="1030"/>
        <end position="1129"/>
    </location>
</feature>
<dbReference type="SMART" id="SM00184">
    <property type="entry name" value="RING"/>
    <property type="match status" value="1"/>
</dbReference>
<dbReference type="PRINTS" id="PR01407">
    <property type="entry name" value="BUTYPHLNCDUF"/>
</dbReference>
<dbReference type="GO" id="GO:0007165">
    <property type="term" value="P:signal transduction"/>
    <property type="evidence" value="ECO:0007669"/>
    <property type="project" value="InterPro"/>
</dbReference>
<reference evidence="26" key="2">
    <citation type="submission" date="2025-09" db="UniProtKB">
        <authorList>
            <consortium name="Ensembl"/>
        </authorList>
    </citation>
    <scope>IDENTIFICATION</scope>
</reference>
<keyword evidence="12" id="KW-0472">Membrane</keyword>
<dbReference type="Pfam" id="PF01590">
    <property type="entry name" value="GAF"/>
    <property type="match status" value="2"/>
</dbReference>
<dbReference type="InterPro" id="IPR036971">
    <property type="entry name" value="PDEase_catalytic_dom_sf"/>
</dbReference>
<feature type="binding site" evidence="17">
    <location>
        <begin position="558"/>
        <end position="562"/>
    </location>
    <ligand>
        <name>AMP</name>
        <dbReference type="ChEBI" id="CHEBI:456215"/>
    </ligand>
</feature>
<dbReference type="GO" id="GO:0007601">
    <property type="term" value="P:visual perception"/>
    <property type="evidence" value="ECO:0007669"/>
    <property type="project" value="UniProtKB-KW"/>
</dbReference>
<dbReference type="Gene3D" id="3.30.160.60">
    <property type="entry name" value="Classic Zinc Finger"/>
    <property type="match status" value="1"/>
</dbReference>
<dbReference type="InterPro" id="IPR013083">
    <property type="entry name" value="Znf_RING/FYVE/PHD"/>
</dbReference>
<dbReference type="GO" id="GO:0005737">
    <property type="term" value="C:cytoplasm"/>
    <property type="evidence" value="ECO:0007669"/>
    <property type="project" value="UniProtKB-ARBA"/>
</dbReference>
<dbReference type="InterPro" id="IPR001870">
    <property type="entry name" value="B30.2/SPRY"/>
</dbReference>
<dbReference type="InterPro" id="IPR003607">
    <property type="entry name" value="HD/PDEase_dom"/>
</dbReference>
<dbReference type="GO" id="GO:0016567">
    <property type="term" value="P:protein ubiquitination"/>
    <property type="evidence" value="ECO:0007669"/>
    <property type="project" value="InterPro"/>
</dbReference>
<feature type="binding site" evidence="17">
    <location>
        <position position="772"/>
    </location>
    <ligand>
        <name>AMP</name>
        <dbReference type="ChEBI" id="CHEBI:456215"/>
    </ligand>
</feature>
<evidence type="ECO:0000313" key="27">
    <source>
        <dbReference type="Proteomes" id="UP000694523"/>
    </source>
</evidence>
<dbReference type="Gene3D" id="2.60.120.920">
    <property type="match status" value="1"/>
</dbReference>
<proteinExistence type="inferred from homology"/>
<dbReference type="InterPro" id="IPR000315">
    <property type="entry name" value="Znf_B-box"/>
</dbReference>
<feature type="domain" description="B box-type" evidence="23">
    <location>
        <begin position="990"/>
        <end position="1029"/>
    </location>
</feature>
<dbReference type="InterPro" id="IPR013320">
    <property type="entry name" value="ConA-like_dom_sf"/>
</dbReference>
<dbReference type="PROSITE" id="PS00126">
    <property type="entry name" value="PDEASE_I_1"/>
    <property type="match status" value="1"/>
</dbReference>
<dbReference type="InterPro" id="IPR006574">
    <property type="entry name" value="PRY"/>
</dbReference>
<comment type="similarity">
    <text evidence="2 20">Belongs to the cyclic nucleotide phosphodiesterase family.</text>
</comment>
<dbReference type="EC" id="3.1.4.-" evidence="20"/>
<dbReference type="PROSITE" id="PS50188">
    <property type="entry name" value="B302_SPRY"/>
    <property type="match status" value="1"/>
</dbReference>